<dbReference type="SUPFAM" id="SSF53474">
    <property type="entry name" value="alpha/beta-Hydrolases"/>
    <property type="match status" value="1"/>
</dbReference>
<dbReference type="Proteomes" id="UP000245474">
    <property type="component" value="Unassembled WGS sequence"/>
</dbReference>
<dbReference type="InterPro" id="IPR000073">
    <property type="entry name" value="AB_hydrolase_1"/>
</dbReference>
<dbReference type="GO" id="GO:0055088">
    <property type="term" value="P:lipid homeostasis"/>
    <property type="evidence" value="ECO:0007669"/>
    <property type="project" value="TreeGrafter"/>
</dbReference>
<dbReference type="Gene3D" id="3.40.50.1820">
    <property type="entry name" value="alpha/beta hydrolase"/>
    <property type="match status" value="1"/>
</dbReference>
<dbReference type="PANTHER" id="PTHR42886:SF42">
    <property type="entry name" value="ALPHA_BETA-HYDROLASES SUPERFAMILY PROTEIN"/>
    <property type="match status" value="1"/>
</dbReference>
<gene>
    <name evidence="2" type="ORF">DEM34_07035</name>
</gene>
<accession>A0A2U2N4C2</accession>
<feature type="domain" description="AB hydrolase-1" evidence="1">
    <location>
        <begin position="35"/>
        <end position="269"/>
    </location>
</feature>
<proteinExistence type="predicted"/>
<dbReference type="RefSeq" id="WP_109677638.1">
    <property type="nucleotide sequence ID" value="NZ_CP086615.1"/>
</dbReference>
<dbReference type="GO" id="GO:0052689">
    <property type="term" value="F:carboxylic ester hydrolase activity"/>
    <property type="evidence" value="ECO:0007669"/>
    <property type="project" value="TreeGrafter"/>
</dbReference>
<dbReference type="GO" id="GO:0042171">
    <property type="term" value="F:lysophosphatidic acid acyltransferase activity"/>
    <property type="evidence" value="ECO:0007669"/>
    <property type="project" value="TreeGrafter"/>
</dbReference>
<keyword evidence="2" id="KW-0378">Hydrolase</keyword>
<evidence type="ECO:0000313" key="2">
    <source>
        <dbReference type="EMBL" id="PWG63942.1"/>
    </source>
</evidence>
<keyword evidence="3" id="KW-1185">Reference proteome</keyword>
<dbReference type="EMBL" id="QFFI01000008">
    <property type="protein sequence ID" value="PWG63942.1"/>
    <property type="molecule type" value="Genomic_DNA"/>
</dbReference>
<reference evidence="2 3" key="1">
    <citation type="submission" date="2018-05" db="EMBL/GenBank/DDBJ databases">
        <title>Spiribacter halobius sp. nov., a moderately halophilic bacterium isolated from marine solar saltern.</title>
        <authorList>
            <person name="Zheng W.-S."/>
            <person name="Lu D.-C."/>
            <person name="Du Z.-J."/>
        </authorList>
    </citation>
    <scope>NUCLEOTIDE SEQUENCE [LARGE SCALE GENOMIC DNA]</scope>
    <source>
        <strain evidence="2 3">E85</strain>
    </source>
</reference>
<dbReference type="OrthoDB" id="9806902at2"/>
<dbReference type="InterPro" id="IPR029058">
    <property type="entry name" value="AB_hydrolase_fold"/>
</dbReference>
<evidence type="ECO:0000259" key="1">
    <source>
        <dbReference type="Pfam" id="PF12697"/>
    </source>
</evidence>
<dbReference type="PANTHER" id="PTHR42886">
    <property type="entry name" value="RE40534P-RELATED"/>
    <property type="match status" value="1"/>
</dbReference>
<name>A0A2U2N4C2_9GAMM</name>
<dbReference type="AlphaFoldDB" id="A0A2U2N4C2"/>
<organism evidence="2 3">
    <name type="scientific">Sediminicurvatus halobius</name>
    <dbReference type="NCBI Taxonomy" id="2182432"/>
    <lineage>
        <taxon>Bacteria</taxon>
        <taxon>Pseudomonadati</taxon>
        <taxon>Pseudomonadota</taxon>
        <taxon>Gammaproteobacteria</taxon>
        <taxon>Chromatiales</taxon>
        <taxon>Ectothiorhodospiraceae</taxon>
        <taxon>Sediminicurvatus</taxon>
    </lineage>
</organism>
<sequence>MFLDFGWNGAGAARPALEVLQRQPAEGAATRRTPVVFVHGAFVGAWCWAEHFLDHFAAQGFHGVAPSLRGHGGSEGAGQLQYAGINEFVADLERVVAGLDGPPPVLVGHSMGGLVVQRYLERYPATAAVLMASVPPSGLLPSTWRMLMSDPLLFAQFGLMQGLGPRAVDLDVARRAVFSDHLPEPDLARYARYMQPESQRAIWEMSATAPARPWRVDQAPPMLVLGAEDDALFSVPEAEATARLWQADLAIVPGMAHAMMLEPGWDGVADRLVKWLWARGVR</sequence>
<dbReference type="GO" id="GO:0006654">
    <property type="term" value="P:phosphatidic acid biosynthetic process"/>
    <property type="evidence" value="ECO:0007669"/>
    <property type="project" value="TreeGrafter"/>
</dbReference>
<comment type="caution">
    <text evidence="2">The sequence shown here is derived from an EMBL/GenBank/DDBJ whole genome shotgun (WGS) entry which is preliminary data.</text>
</comment>
<protein>
    <submittedName>
        <fullName evidence="2">Alpha/beta hydrolase</fullName>
    </submittedName>
</protein>
<dbReference type="Pfam" id="PF12697">
    <property type="entry name" value="Abhydrolase_6"/>
    <property type="match status" value="1"/>
</dbReference>
<evidence type="ECO:0000313" key="3">
    <source>
        <dbReference type="Proteomes" id="UP000245474"/>
    </source>
</evidence>